<accession>A0ABP6KUS1</accession>
<protein>
    <recommendedName>
        <fullName evidence="3">DNA-directed RNA polymerase beta subunit</fullName>
    </recommendedName>
</protein>
<sequence length="118" mass="14073">MSTLHDYVDRKRLKWMGFYLSEHTAQMDRSFQEEHTIIKEKSTMNNQAITEIMEEALLKEKMIAVQTNELVDHSYRPDIVGKIRGYNEQGIFVGEAFIAYEAIKHVEFYHYHKWSEID</sequence>
<organism evidence="1 2">
    <name type="scientific">Tetragenococcus solitarius</name>
    <dbReference type="NCBI Taxonomy" id="71453"/>
    <lineage>
        <taxon>Bacteria</taxon>
        <taxon>Bacillati</taxon>
        <taxon>Bacillota</taxon>
        <taxon>Bacilli</taxon>
        <taxon>Lactobacillales</taxon>
        <taxon>Enterococcaceae</taxon>
        <taxon>Tetragenococcus</taxon>
    </lineage>
</organism>
<name>A0ABP6KUS1_9ENTE</name>
<evidence type="ECO:0008006" key="3">
    <source>
        <dbReference type="Google" id="ProtNLM"/>
    </source>
</evidence>
<evidence type="ECO:0000313" key="2">
    <source>
        <dbReference type="Proteomes" id="UP001501577"/>
    </source>
</evidence>
<proteinExistence type="predicted"/>
<comment type="caution">
    <text evidence="1">The sequence shown here is derived from an EMBL/GenBank/DDBJ whole genome shotgun (WGS) entry which is preliminary data.</text>
</comment>
<evidence type="ECO:0000313" key="1">
    <source>
        <dbReference type="EMBL" id="GAA3022567.1"/>
    </source>
</evidence>
<dbReference type="EMBL" id="BAAAXQ010000064">
    <property type="protein sequence ID" value="GAA3022567.1"/>
    <property type="molecule type" value="Genomic_DNA"/>
</dbReference>
<gene>
    <name evidence="1" type="ORF">GCM10019998_18960</name>
</gene>
<keyword evidence="2" id="KW-1185">Reference proteome</keyword>
<dbReference type="RefSeq" id="WP_068706586.1">
    <property type="nucleotide sequence ID" value="NZ_BAAAXQ010000064.1"/>
</dbReference>
<reference evidence="2" key="1">
    <citation type="journal article" date="2019" name="Int. J. Syst. Evol. Microbiol.">
        <title>The Global Catalogue of Microorganisms (GCM) 10K type strain sequencing project: providing services to taxonomists for standard genome sequencing and annotation.</title>
        <authorList>
            <consortium name="The Broad Institute Genomics Platform"/>
            <consortium name="The Broad Institute Genome Sequencing Center for Infectious Disease"/>
            <person name="Wu L."/>
            <person name="Ma J."/>
        </authorList>
    </citation>
    <scope>NUCLEOTIDE SEQUENCE [LARGE SCALE GENOMIC DNA]</scope>
    <source>
        <strain evidence="2">JCM 8736</strain>
    </source>
</reference>
<dbReference type="Proteomes" id="UP001501577">
    <property type="component" value="Unassembled WGS sequence"/>
</dbReference>